<sequence>MSKSPMGQFVVHKIIPIQIDGIDLSFTNSSLSMIVSVFIFLGFSYLAVRKCQMVPTRMQSMLEIIYQFVMSNLQESAGLRAKRFLSFVFSLFTFLTMANLVGMFPYLFSFTSQIVVTTTFAFIVILTVIISGFYVNGLRFFKLFIPSGIPIVMKPLVCFVEIASFLARPISLSLRLFANMLAGHIMLKVFAGFISSMFSLGLLGIVFSLLPLFVNVVITGLEFFVAFMQAYLFMMLTCLYISDVYHADQH</sequence>
<gene>
    <name evidence="11" type="primary">atpB</name>
    <name evidence="13" type="ORF">C4617_05140</name>
</gene>
<dbReference type="NCBIfam" id="TIGR01131">
    <property type="entry name" value="ATP_synt_6_or_A"/>
    <property type="match status" value="1"/>
</dbReference>
<comment type="similarity">
    <text evidence="2 11 12">Belongs to the ATPase A chain family.</text>
</comment>
<evidence type="ECO:0000256" key="11">
    <source>
        <dbReference type="HAMAP-Rule" id="MF_01393"/>
    </source>
</evidence>
<keyword evidence="4 11" id="KW-0138">CF(0)</keyword>
<keyword evidence="8 11" id="KW-0406">Ion transport</keyword>
<dbReference type="GO" id="GO:0005886">
    <property type="term" value="C:plasma membrane"/>
    <property type="evidence" value="ECO:0007669"/>
    <property type="project" value="UniProtKB-SubCell"/>
</dbReference>
<evidence type="ECO:0000256" key="8">
    <source>
        <dbReference type="ARBA" id="ARBA00023065"/>
    </source>
</evidence>
<keyword evidence="7 11" id="KW-1133">Transmembrane helix</keyword>
<comment type="caution">
    <text evidence="13">The sequence shown here is derived from an EMBL/GenBank/DDBJ whole genome shotgun (WGS) entry which is preliminary data.</text>
</comment>
<feature type="transmembrane region" description="Helical" evidence="11">
    <location>
        <begin position="114"/>
        <end position="135"/>
    </location>
</feature>
<dbReference type="InterPro" id="IPR000568">
    <property type="entry name" value="ATP_synth_F0_asu"/>
</dbReference>
<dbReference type="EMBL" id="PSQJ01000007">
    <property type="protein sequence ID" value="PTL86152.1"/>
    <property type="molecule type" value="Genomic_DNA"/>
</dbReference>
<evidence type="ECO:0000256" key="2">
    <source>
        <dbReference type="ARBA" id="ARBA00006810"/>
    </source>
</evidence>
<dbReference type="GO" id="GO:0045259">
    <property type="term" value="C:proton-transporting ATP synthase complex"/>
    <property type="evidence" value="ECO:0007669"/>
    <property type="project" value="UniProtKB-KW"/>
</dbReference>
<evidence type="ECO:0000256" key="12">
    <source>
        <dbReference type="RuleBase" id="RU000483"/>
    </source>
</evidence>
<keyword evidence="6 11" id="KW-0375">Hydrogen ion transport</keyword>
<keyword evidence="5 11" id="KW-0812">Transmembrane</keyword>
<feature type="transmembrane region" description="Helical" evidence="11">
    <location>
        <begin position="30"/>
        <end position="48"/>
    </location>
</feature>
<keyword evidence="10 11" id="KW-0066">ATP synthesis</keyword>
<feature type="transmembrane region" description="Helical" evidence="11">
    <location>
        <begin position="190"/>
        <end position="214"/>
    </location>
</feature>
<dbReference type="Pfam" id="PF00119">
    <property type="entry name" value="ATP-synt_A"/>
    <property type="match status" value="1"/>
</dbReference>
<dbReference type="GO" id="GO:0046933">
    <property type="term" value="F:proton-transporting ATP synthase activity, rotational mechanism"/>
    <property type="evidence" value="ECO:0007669"/>
    <property type="project" value="UniProtKB-UniRule"/>
</dbReference>
<dbReference type="Proteomes" id="UP000240811">
    <property type="component" value="Unassembled WGS sequence"/>
</dbReference>
<evidence type="ECO:0000256" key="9">
    <source>
        <dbReference type="ARBA" id="ARBA00023136"/>
    </source>
</evidence>
<feature type="transmembrane region" description="Helical" evidence="11">
    <location>
        <begin position="84"/>
        <end position="108"/>
    </location>
</feature>
<dbReference type="PROSITE" id="PS00449">
    <property type="entry name" value="ATPASE_A"/>
    <property type="match status" value="1"/>
</dbReference>
<dbReference type="PANTHER" id="PTHR11410">
    <property type="entry name" value="ATP SYNTHASE SUBUNIT A"/>
    <property type="match status" value="1"/>
</dbReference>
<dbReference type="InterPro" id="IPR045083">
    <property type="entry name" value="ATP_synth_F0_asu_bact/mt"/>
</dbReference>
<name>A0A2T4VWK0_9HYPH</name>
<dbReference type="InterPro" id="IPR035908">
    <property type="entry name" value="F0_ATP_A_sf"/>
</dbReference>
<dbReference type="NCBIfam" id="NF004482">
    <property type="entry name" value="PRK05815.2-4"/>
    <property type="match status" value="1"/>
</dbReference>
<evidence type="ECO:0000256" key="10">
    <source>
        <dbReference type="ARBA" id="ARBA00023310"/>
    </source>
</evidence>
<protein>
    <recommendedName>
        <fullName evidence="11 12">ATP synthase subunit a</fullName>
    </recommendedName>
    <alternativeName>
        <fullName evidence="11">ATP synthase F0 sector subunit a</fullName>
    </alternativeName>
    <alternativeName>
        <fullName evidence="11">F-ATPase subunit 6</fullName>
    </alternativeName>
</protein>
<dbReference type="Gene3D" id="1.20.120.220">
    <property type="entry name" value="ATP synthase, F0 complex, subunit A"/>
    <property type="match status" value="1"/>
</dbReference>
<comment type="subcellular location">
    <subcellularLocation>
        <location evidence="11 12">Cell membrane</location>
        <topology evidence="11 12">Multi-pass membrane protein</topology>
    </subcellularLocation>
    <subcellularLocation>
        <location evidence="1">Membrane</location>
        <topology evidence="1">Multi-pass membrane protein</topology>
    </subcellularLocation>
</comment>
<dbReference type="HAMAP" id="MF_01393">
    <property type="entry name" value="ATP_synth_a_bact"/>
    <property type="match status" value="1"/>
</dbReference>
<evidence type="ECO:0000256" key="6">
    <source>
        <dbReference type="ARBA" id="ARBA00022781"/>
    </source>
</evidence>
<dbReference type="PRINTS" id="PR00123">
    <property type="entry name" value="ATPASEA"/>
</dbReference>
<keyword evidence="11" id="KW-1003">Cell membrane</keyword>
<keyword evidence="3 11" id="KW-0813">Transport</keyword>
<comment type="function">
    <text evidence="11 12">Key component of the proton channel; it plays a direct role in the translocation of protons across the membrane.</text>
</comment>
<dbReference type="PANTHER" id="PTHR11410:SF0">
    <property type="entry name" value="ATP SYNTHASE SUBUNIT A"/>
    <property type="match status" value="1"/>
</dbReference>
<keyword evidence="9 11" id="KW-0472">Membrane</keyword>
<evidence type="ECO:0000256" key="7">
    <source>
        <dbReference type="ARBA" id="ARBA00022989"/>
    </source>
</evidence>
<evidence type="ECO:0000256" key="3">
    <source>
        <dbReference type="ARBA" id="ARBA00022448"/>
    </source>
</evidence>
<dbReference type="SUPFAM" id="SSF81336">
    <property type="entry name" value="F1F0 ATP synthase subunit A"/>
    <property type="match status" value="1"/>
</dbReference>
<reference evidence="14" key="1">
    <citation type="submission" date="2018-02" db="EMBL/GenBank/DDBJ databases">
        <title>Genome sequence of Candidatus Liberibacter europaeus.</title>
        <authorList>
            <person name="Frampton R.A."/>
            <person name="Thompson S.M."/>
            <person name="David C."/>
            <person name="Addison S.M."/>
            <person name="Smith G.R."/>
        </authorList>
    </citation>
    <scope>NUCLEOTIDE SEQUENCE [LARGE SCALE GENOMIC DNA]</scope>
</reference>
<dbReference type="CDD" id="cd00310">
    <property type="entry name" value="ATP-synt_Fo_a_6"/>
    <property type="match status" value="1"/>
</dbReference>
<accession>A0A2T4VWK0</accession>
<feature type="transmembrane region" description="Helical" evidence="11">
    <location>
        <begin position="221"/>
        <end position="242"/>
    </location>
</feature>
<dbReference type="InterPro" id="IPR023011">
    <property type="entry name" value="ATP_synth_F0_asu_AS"/>
</dbReference>
<evidence type="ECO:0000313" key="14">
    <source>
        <dbReference type="Proteomes" id="UP000240811"/>
    </source>
</evidence>
<evidence type="ECO:0000256" key="5">
    <source>
        <dbReference type="ARBA" id="ARBA00022692"/>
    </source>
</evidence>
<evidence type="ECO:0000256" key="4">
    <source>
        <dbReference type="ARBA" id="ARBA00022547"/>
    </source>
</evidence>
<proteinExistence type="inferred from homology"/>
<organism evidence="13 14">
    <name type="scientific">Candidatus Liberibacter europaeus</name>
    <dbReference type="NCBI Taxonomy" id="744859"/>
    <lineage>
        <taxon>Bacteria</taxon>
        <taxon>Pseudomonadati</taxon>
        <taxon>Pseudomonadota</taxon>
        <taxon>Alphaproteobacteria</taxon>
        <taxon>Hyphomicrobiales</taxon>
        <taxon>Rhizobiaceae</taxon>
        <taxon>Liberibacter</taxon>
    </lineage>
</organism>
<evidence type="ECO:0000313" key="13">
    <source>
        <dbReference type="EMBL" id="PTL86152.1"/>
    </source>
</evidence>
<dbReference type="AlphaFoldDB" id="A0A2T4VWK0"/>
<evidence type="ECO:0000256" key="1">
    <source>
        <dbReference type="ARBA" id="ARBA00004141"/>
    </source>
</evidence>